<protein>
    <submittedName>
        <fullName evidence="1">Uncharacterized protein</fullName>
    </submittedName>
</protein>
<organism evidence="1">
    <name type="scientific">Rhizophora mucronata</name>
    <name type="common">Asiatic mangrove</name>
    <dbReference type="NCBI Taxonomy" id="61149"/>
    <lineage>
        <taxon>Eukaryota</taxon>
        <taxon>Viridiplantae</taxon>
        <taxon>Streptophyta</taxon>
        <taxon>Embryophyta</taxon>
        <taxon>Tracheophyta</taxon>
        <taxon>Spermatophyta</taxon>
        <taxon>Magnoliopsida</taxon>
        <taxon>eudicotyledons</taxon>
        <taxon>Gunneridae</taxon>
        <taxon>Pentapetalae</taxon>
        <taxon>rosids</taxon>
        <taxon>fabids</taxon>
        <taxon>Malpighiales</taxon>
        <taxon>Rhizophoraceae</taxon>
        <taxon>Rhizophora</taxon>
    </lineage>
</organism>
<dbReference type="AlphaFoldDB" id="A0A2P2JTW6"/>
<proteinExistence type="predicted"/>
<sequence>MILDIIKFYINFSFSFLVKQIRTRKPFICPPQSTSDEVSTTCGLVNLHQSAKEDCSTARSDVPVSSHKGLLHAICQLRSPPYRLMVLAVERVPLKKAIPHKLWSSS</sequence>
<accession>A0A2P2JTW6</accession>
<name>A0A2P2JTW6_RHIMU</name>
<reference evidence="1" key="1">
    <citation type="submission" date="2018-02" db="EMBL/GenBank/DDBJ databases">
        <title>Rhizophora mucronata_Transcriptome.</title>
        <authorList>
            <person name="Meera S.P."/>
            <person name="Sreeshan A."/>
            <person name="Augustine A."/>
        </authorList>
    </citation>
    <scope>NUCLEOTIDE SEQUENCE</scope>
    <source>
        <tissue evidence="1">Leaf</tissue>
    </source>
</reference>
<evidence type="ECO:0000313" key="1">
    <source>
        <dbReference type="EMBL" id="MBW96925.1"/>
    </source>
</evidence>
<dbReference type="EMBL" id="GGEC01016442">
    <property type="protein sequence ID" value="MBW96925.1"/>
    <property type="molecule type" value="Transcribed_RNA"/>
</dbReference>